<keyword evidence="4" id="KW-1185">Reference proteome</keyword>
<dbReference type="EMBL" id="ML211093">
    <property type="protein sequence ID" value="TFK88962.1"/>
    <property type="molecule type" value="Genomic_DNA"/>
</dbReference>
<evidence type="ECO:0008006" key="5">
    <source>
        <dbReference type="Google" id="ProtNLM"/>
    </source>
</evidence>
<proteinExistence type="predicted"/>
<name>A0A5C3PI37_9APHY</name>
<sequence>MWRSIRFCAGYVVFVHFHHTAAIGQPDTPESDLLNPSASEQSRDQHNHATSLMGIGRTRSPARIIRFPYESSDTSRRFPPFVESLPGGRRTRCSRFESWVGRPPGEPYMFASKAA</sequence>
<organism evidence="3 4">
    <name type="scientific">Polyporus arcularius HHB13444</name>
    <dbReference type="NCBI Taxonomy" id="1314778"/>
    <lineage>
        <taxon>Eukaryota</taxon>
        <taxon>Fungi</taxon>
        <taxon>Dikarya</taxon>
        <taxon>Basidiomycota</taxon>
        <taxon>Agaricomycotina</taxon>
        <taxon>Agaricomycetes</taxon>
        <taxon>Polyporales</taxon>
        <taxon>Polyporaceae</taxon>
        <taxon>Polyporus</taxon>
    </lineage>
</organism>
<evidence type="ECO:0000256" key="1">
    <source>
        <dbReference type="SAM" id="MobiDB-lite"/>
    </source>
</evidence>
<feature type="chain" id="PRO_5023080777" description="Secreted protein" evidence="2">
    <location>
        <begin position="23"/>
        <end position="115"/>
    </location>
</feature>
<dbReference type="InParanoid" id="A0A5C3PI37"/>
<evidence type="ECO:0000256" key="2">
    <source>
        <dbReference type="SAM" id="SignalP"/>
    </source>
</evidence>
<dbReference type="Proteomes" id="UP000308197">
    <property type="component" value="Unassembled WGS sequence"/>
</dbReference>
<dbReference type="AlphaFoldDB" id="A0A5C3PI37"/>
<evidence type="ECO:0000313" key="3">
    <source>
        <dbReference type="EMBL" id="TFK88962.1"/>
    </source>
</evidence>
<feature type="region of interest" description="Disordered" evidence="1">
    <location>
        <begin position="24"/>
        <end position="55"/>
    </location>
</feature>
<feature type="signal peptide" evidence="2">
    <location>
        <begin position="1"/>
        <end position="22"/>
    </location>
</feature>
<accession>A0A5C3PI37</accession>
<protein>
    <recommendedName>
        <fullName evidence="5">Secreted protein</fullName>
    </recommendedName>
</protein>
<gene>
    <name evidence="3" type="ORF">K466DRAFT_51234</name>
</gene>
<keyword evidence="2" id="KW-0732">Signal</keyword>
<evidence type="ECO:0000313" key="4">
    <source>
        <dbReference type="Proteomes" id="UP000308197"/>
    </source>
</evidence>
<reference evidence="3 4" key="1">
    <citation type="journal article" date="2019" name="Nat. Ecol. Evol.">
        <title>Megaphylogeny resolves global patterns of mushroom evolution.</title>
        <authorList>
            <person name="Varga T."/>
            <person name="Krizsan K."/>
            <person name="Foldi C."/>
            <person name="Dima B."/>
            <person name="Sanchez-Garcia M."/>
            <person name="Sanchez-Ramirez S."/>
            <person name="Szollosi G.J."/>
            <person name="Szarkandi J.G."/>
            <person name="Papp V."/>
            <person name="Albert L."/>
            <person name="Andreopoulos W."/>
            <person name="Angelini C."/>
            <person name="Antonin V."/>
            <person name="Barry K.W."/>
            <person name="Bougher N.L."/>
            <person name="Buchanan P."/>
            <person name="Buyck B."/>
            <person name="Bense V."/>
            <person name="Catcheside P."/>
            <person name="Chovatia M."/>
            <person name="Cooper J."/>
            <person name="Damon W."/>
            <person name="Desjardin D."/>
            <person name="Finy P."/>
            <person name="Geml J."/>
            <person name="Haridas S."/>
            <person name="Hughes K."/>
            <person name="Justo A."/>
            <person name="Karasinski D."/>
            <person name="Kautmanova I."/>
            <person name="Kiss B."/>
            <person name="Kocsube S."/>
            <person name="Kotiranta H."/>
            <person name="LaButti K.M."/>
            <person name="Lechner B.E."/>
            <person name="Liimatainen K."/>
            <person name="Lipzen A."/>
            <person name="Lukacs Z."/>
            <person name="Mihaltcheva S."/>
            <person name="Morgado L.N."/>
            <person name="Niskanen T."/>
            <person name="Noordeloos M.E."/>
            <person name="Ohm R.A."/>
            <person name="Ortiz-Santana B."/>
            <person name="Ovrebo C."/>
            <person name="Racz N."/>
            <person name="Riley R."/>
            <person name="Savchenko A."/>
            <person name="Shiryaev A."/>
            <person name="Soop K."/>
            <person name="Spirin V."/>
            <person name="Szebenyi C."/>
            <person name="Tomsovsky M."/>
            <person name="Tulloss R.E."/>
            <person name="Uehling J."/>
            <person name="Grigoriev I.V."/>
            <person name="Vagvolgyi C."/>
            <person name="Papp T."/>
            <person name="Martin F.M."/>
            <person name="Miettinen O."/>
            <person name="Hibbett D.S."/>
            <person name="Nagy L.G."/>
        </authorList>
    </citation>
    <scope>NUCLEOTIDE SEQUENCE [LARGE SCALE GENOMIC DNA]</scope>
    <source>
        <strain evidence="3 4">HHB13444</strain>
    </source>
</reference>